<dbReference type="EMBL" id="KZ996159">
    <property type="protein sequence ID" value="RKO89328.1"/>
    <property type="molecule type" value="Genomic_DNA"/>
</dbReference>
<feature type="compositionally biased region" description="Pro residues" evidence="1">
    <location>
        <begin position="286"/>
        <end position="301"/>
    </location>
</feature>
<gene>
    <name evidence="2" type="ORF">BDK51DRAFT_37603</name>
</gene>
<sequence length="432" mass="45845">MIHRGRRGPSSLPVLSSFAITPVLPSSPLCEDMELTVGASVASFGVRIALGHSTSAAPDTLDLGSQRDLAAPRPLRLAPSSSRTRPLARPSPPSPRSLVSVANDKVRSVAEDVSDTMAHSWICLSREASLSRRPTRELHRRSPCWPRGVPDWTTSTTTSAWAPLQRAIPSIREGLRQAHPLPRIAAAADLAGFREQKLYTSSQHSTCFPLSPVPPFAHHARPPPPLNRTLARGPRGPSLKKFAKTSPPFDDQTAAERGAGAPAPAPRPALLPSSLLPGAGAGVCSSPPPPRSPSPPAPDPPSVTITILPPSNHRPPHPPPPQPNPPLFARVLATLFAFARLQAMAILAVKSYIDAWIPAGVSARIGGIPSSAKSMLPVEMRRFLEASWESLPPMLQRPHQPAAIEAESGGGVAEEVGLEDVIVFGEDAYSRA</sequence>
<organism evidence="2 3">
    <name type="scientific">Blyttiomyces helicus</name>
    <dbReference type="NCBI Taxonomy" id="388810"/>
    <lineage>
        <taxon>Eukaryota</taxon>
        <taxon>Fungi</taxon>
        <taxon>Fungi incertae sedis</taxon>
        <taxon>Chytridiomycota</taxon>
        <taxon>Chytridiomycota incertae sedis</taxon>
        <taxon>Chytridiomycetes</taxon>
        <taxon>Chytridiomycetes incertae sedis</taxon>
        <taxon>Blyttiomyces</taxon>
    </lineage>
</organism>
<feature type="region of interest" description="Disordered" evidence="1">
    <location>
        <begin position="55"/>
        <end position="100"/>
    </location>
</feature>
<dbReference type="Proteomes" id="UP000269721">
    <property type="component" value="Unassembled WGS sequence"/>
</dbReference>
<dbReference type="AlphaFoldDB" id="A0A4P9WDM0"/>
<evidence type="ECO:0000313" key="3">
    <source>
        <dbReference type="Proteomes" id="UP000269721"/>
    </source>
</evidence>
<evidence type="ECO:0000256" key="1">
    <source>
        <dbReference type="SAM" id="MobiDB-lite"/>
    </source>
</evidence>
<keyword evidence="3" id="KW-1185">Reference proteome</keyword>
<evidence type="ECO:0000313" key="2">
    <source>
        <dbReference type="EMBL" id="RKO89328.1"/>
    </source>
</evidence>
<feature type="compositionally biased region" description="Low complexity" evidence="1">
    <location>
        <begin position="78"/>
        <end position="88"/>
    </location>
</feature>
<name>A0A4P9WDM0_9FUNG</name>
<accession>A0A4P9WDM0</accession>
<proteinExistence type="predicted"/>
<reference evidence="3" key="1">
    <citation type="journal article" date="2018" name="Nat. Microbiol.">
        <title>Leveraging single-cell genomics to expand the fungal tree of life.</title>
        <authorList>
            <person name="Ahrendt S.R."/>
            <person name="Quandt C.A."/>
            <person name="Ciobanu D."/>
            <person name="Clum A."/>
            <person name="Salamov A."/>
            <person name="Andreopoulos B."/>
            <person name="Cheng J.F."/>
            <person name="Woyke T."/>
            <person name="Pelin A."/>
            <person name="Henrissat B."/>
            <person name="Reynolds N.K."/>
            <person name="Benny G.L."/>
            <person name="Smith M.E."/>
            <person name="James T.Y."/>
            <person name="Grigoriev I.V."/>
        </authorList>
    </citation>
    <scope>NUCLEOTIDE SEQUENCE [LARGE SCALE GENOMIC DNA]</scope>
</reference>
<protein>
    <submittedName>
        <fullName evidence="2">Uncharacterized protein</fullName>
    </submittedName>
</protein>
<feature type="region of interest" description="Disordered" evidence="1">
    <location>
        <begin position="213"/>
        <end position="325"/>
    </location>
</feature>